<dbReference type="RefSeq" id="XP_056070132.1">
    <property type="nucleotide sequence ID" value="XM_056215885.1"/>
</dbReference>
<keyword evidence="3" id="KW-1185">Reference proteome</keyword>
<dbReference type="AlphaFoldDB" id="A0A9W9CAI5"/>
<protein>
    <submittedName>
        <fullName evidence="2">Uncharacterized protein</fullName>
    </submittedName>
</protein>
<dbReference type="GeneID" id="80910649"/>
<gene>
    <name evidence="2" type="ORF">N0V89_007119</name>
</gene>
<organism evidence="2 3">
    <name type="scientific">Didymosphaeria variabile</name>
    <dbReference type="NCBI Taxonomy" id="1932322"/>
    <lineage>
        <taxon>Eukaryota</taxon>
        <taxon>Fungi</taxon>
        <taxon>Dikarya</taxon>
        <taxon>Ascomycota</taxon>
        <taxon>Pezizomycotina</taxon>
        <taxon>Dothideomycetes</taxon>
        <taxon>Pleosporomycetidae</taxon>
        <taxon>Pleosporales</taxon>
        <taxon>Massarineae</taxon>
        <taxon>Didymosphaeriaceae</taxon>
        <taxon>Didymosphaeria</taxon>
    </lineage>
</organism>
<evidence type="ECO:0000313" key="3">
    <source>
        <dbReference type="Proteomes" id="UP001140513"/>
    </source>
</evidence>
<name>A0A9W9CAI5_9PLEO</name>
<proteinExistence type="predicted"/>
<dbReference type="EMBL" id="JAPEUX010000005">
    <property type="protein sequence ID" value="KAJ4351776.1"/>
    <property type="molecule type" value="Genomic_DNA"/>
</dbReference>
<keyword evidence="1" id="KW-0732">Signal</keyword>
<dbReference type="Proteomes" id="UP001140513">
    <property type="component" value="Unassembled WGS sequence"/>
</dbReference>
<feature type="chain" id="PRO_5040801641" evidence="1">
    <location>
        <begin position="18"/>
        <end position="234"/>
    </location>
</feature>
<dbReference type="OrthoDB" id="3740056at2759"/>
<reference evidence="2" key="1">
    <citation type="submission" date="2022-10" db="EMBL/GenBank/DDBJ databases">
        <title>Tapping the CABI collections for fungal endophytes: first genome assemblies for Collariella, Neodidymelliopsis, Ascochyta clinopodiicola, Didymella pomorum, Didymosphaeria variabile, Neocosmospora piperis and Neocucurbitaria cava.</title>
        <authorList>
            <person name="Hill R."/>
        </authorList>
    </citation>
    <scope>NUCLEOTIDE SEQUENCE</scope>
    <source>
        <strain evidence="2">IMI 356815</strain>
    </source>
</reference>
<comment type="caution">
    <text evidence="2">The sequence shown here is derived from an EMBL/GenBank/DDBJ whole genome shotgun (WGS) entry which is preliminary data.</text>
</comment>
<sequence>MFNSLPLFLLAISTAHATPKTNQENRCGPLSNCETVSENGTTYHRFKRGNGPGTPDYVSRFKAHEIRGDPIKTFITLGKSKIGWGCDQPLDPIFREGIKQVCSAHGCAEDTSYTRDVEWVDSDNARSKPRKRTLELKAAGDYYGQSDLDNYIEAFVATATKETVGTENRKWCDAAVSHWLNGSCKETGTCPMRMFPSFIKIARFQDENLKDHIDVTVSTSGGDGKFSYLTDENY</sequence>
<evidence type="ECO:0000256" key="1">
    <source>
        <dbReference type="SAM" id="SignalP"/>
    </source>
</evidence>
<accession>A0A9W9CAI5</accession>
<feature type="signal peptide" evidence="1">
    <location>
        <begin position="1"/>
        <end position="17"/>
    </location>
</feature>
<evidence type="ECO:0000313" key="2">
    <source>
        <dbReference type="EMBL" id="KAJ4351776.1"/>
    </source>
</evidence>